<feature type="transmembrane region" description="Helical" evidence="6">
    <location>
        <begin position="27"/>
        <end position="48"/>
    </location>
</feature>
<dbReference type="InterPro" id="IPR000620">
    <property type="entry name" value="EamA_dom"/>
</dbReference>
<dbReference type="GO" id="GO:0016020">
    <property type="term" value="C:membrane"/>
    <property type="evidence" value="ECO:0007669"/>
    <property type="project" value="UniProtKB-SubCell"/>
</dbReference>
<feature type="transmembrane region" description="Helical" evidence="6">
    <location>
        <begin position="202"/>
        <end position="222"/>
    </location>
</feature>
<dbReference type="Proteomes" id="UP001055439">
    <property type="component" value="Chromosome 9"/>
</dbReference>
<evidence type="ECO:0000259" key="7">
    <source>
        <dbReference type="Pfam" id="PF00892"/>
    </source>
</evidence>
<evidence type="ECO:0000256" key="1">
    <source>
        <dbReference type="ARBA" id="ARBA00004141"/>
    </source>
</evidence>
<feature type="transmembrane region" description="Helical" evidence="6">
    <location>
        <begin position="299"/>
        <end position="319"/>
    </location>
</feature>
<dbReference type="GO" id="GO:0022857">
    <property type="term" value="F:transmembrane transporter activity"/>
    <property type="evidence" value="ECO:0007669"/>
    <property type="project" value="InterPro"/>
</dbReference>
<sequence length="371" mass="40682">GRRLISSPSSRPLSSTSFASMDAQKPYLAAVLVQLTYTGFYVMSKAAFDEGVSTFVFIFYRQAAASVLLVPLAVIFERKRSPPLKLVTALKMFLHALIGITCSLNMYNVGLKYTTASVTSAATNSVPVFTFFLALLLRMESIKVKSLSGVGKAAGVTLCLAGVAAIAFYRGPRIHPLHLHGQFAHSASQRDHAPANTPKATWIEGTFFVIGANLTWSLWLVYQGILLKEYPSKLLLTTLQCLLSTVQSLFVAMAFERESSKWKLHWNMGLLAILYSGFIVTGISFYLQSWCLEKKGPVFVAIFTPLSLVFTMICSTIFLGEMITLGSILGGLLMVGGLYSFLWGKSKETMPCEVSIEDGKTCMQENDVQPL</sequence>
<dbReference type="OrthoDB" id="1718296at2759"/>
<keyword evidence="9" id="KW-1185">Reference proteome</keyword>
<evidence type="ECO:0000256" key="3">
    <source>
        <dbReference type="ARBA" id="ARBA00022692"/>
    </source>
</evidence>
<evidence type="ECO:0000256" key="2">
    <source>
        <dbReference type="ARBA" id="ARBA00007635"/>
    </source>
</evidence>
<dbReference type="EMBL" id="CP097511">
    <property type="protein sequence ID" value="URE47996.1"/>
    <property type="molecule type" value="Genomic_DNA"/>
</dbReference>
<feature type="non-terminal residue" evidence="8">
    <location>
        <position position="1"/>
    </location>
</feature>
<proteinExistence type="inferred from homology"/>
<keyword evidence="3 6" id="KW-0812">Transmembrane</keyword>
<feature type="domain" description="EamA" evidence="7">
    <location>
        <begin position="26"/>
        <end position="151"/>
    </location>
</feature>
<feature type="transmembrane region" description="Helical" evidence="6">
    <location>
        <begin position="267"/>
        <end position="287"/>
    </location>
</feature>
<protein>
    <recommendedName>
        <fullName evidence="6">WAT1-related protein</fullName>
    </recommendedName>
</protein>
<gene>
    <name evidence="8" type="ORF">MUK42_14333</name>
</gene>
<evidence type="ECO:0000313" key="8">
    <source>
        <dbReference type="EMBL" id="URE47996.1"/>
    </source>
</evidence>
<feature type="domain" description="EamA" evidence="7">
    <location>
        <begin position="205"/>
        <end position="340"/>
    </location>
</feature>
<feature type="transmembrane region" description="Helical" evidence="6">
    <location>
        <begin position="234"/>
        <end position="255"/>
    </location>
</feature>
<dbReference type="SUPFAM" id="SSF103481">
    <property type="entry name" value="Multidrug resistance efflux transporter EmrE"/>
    <property type="match status" value="2"/>
</dbReference>
<feature type="transmembrane region" description="Helical" evidence="6">
    <location>
        <begin position="113"/>
        <end position="137"/>
    </location>
</feature>
<accession>A0A9E7IA07</accession>
<evidence type="ECO:0000256" key="6">
    <source>
        <dbReference type="RuleBase" id="RU363077"/>
    </source>
</evidence>
<comment type="subcellular location">
    <subcellularLocation>
        <location evidence="1 6">Membrane</location>
        <topology evidence="1 6">Multi-pass membrane protein</topology>
    </subcellularLocation>
</comment>
<dbReference type="InterPro" id="IPR030184">
    <property type="entry name" value="WAT1-related"/>
</dbReference>
<organism evidence="8 9">
    <name type="scientific">Musa troglodytarum</name>
    <name type="common">fe'i banana</name>
    <dbReference type="NCBI Taxonomy" id="320322"/>
    <lineage>
        <taxon>Eukaryota</taxon>
        <taxon>Viridiplantae</taxon>
        <taxon>Streptophyta</taxon>
        <taxon>Embryophyta</taxon>
        <taxon>Tracheophyta</taxon>
        <taxon>Spermatophyta</taxon>
        <taxon>Magnoliopsida</taxon>
        <taxon>Liliopsida</taxon>
        <taxon>Zingiberales</taxon>
        <taxon>Musaceae</taxon>
        <taxon>Musa</taxon>
    </lineage>
</organism>
<dbReference type="InterPro" id="IPR037185">
    <property type="entry name" value="EmrE-like"/>
</dbReference>
<dbReference type="PANTHER" id="PTHR31218">
    <property type="entry name" value="WAT1-RELATED PROTEIN"/>
    <property type="match status" value="1"/>
</dbReference>
<evidence type="ECO:0000313" key="9">
    <source>
        <dbReference type="Proteomes" id="UP001055439"/>
    </source>
</evidence>
<evidence type="ECO:0000256" key="4">
    <source>
        <dbReference type="ARBA" id="ARBA00022989"/>
    </source>
</evidence>
<keyword evidence="5 6" id="KW-0472">Membrane</keyword>
<feature type="transmembrane region" description="Helical" evidence="6">
    <location>
        <begin position="54"/>
        <end position="76"/>
    </location>
</feature>
<evidence type="ECO:0000256" key="5">
    <source>
        <dbReference type="ARBA" id="ARBA00023136"/>
    </source>
</evidence>
<feature type="transmembrane region" description="Helical" evidence="6">
    <location>
        <begin position="149"/>
        <end position="169"/>
    </location>
</feature>
<dbReference type="AlphaFoldDB" id="A0A9E7IA07"/>
<keyword evidence="4 6" id="KW-1133">Transmembrane helix</keyword>
<feature type="transmembrane region" description="Helical" evidence="6">
    <location>
        <begin position="325"/>
        <end position="343"/>
    </location>
</feature>
<comment type="similarity">
    <text evidence="2 6">Belongs to the drug/metabolite transporter (DMT) superfamily. Plant drug/metabolite exporter (P-DME) (TC 2.A.7.4) family.</text>
</comment>
<dbReference type="Pfam" id="PF00892">
    <property type="entry name" value="EamA"/>
    <property type="match status" value="2"/>
</dbReference>
<name>A0A9E7IA07_9LILI</name>
<reference evidence="8" key="1">
    <citation type="submission" date="2022-05" db="EMBL/GenBank/DDBJ databases">
        <title>The Musa troglodytarum L. genome provides insights into the mechanism of non-climacteric behaviour and enrichment of carotenoids.</title>
        <authorList>
            <person name="Wang J."/>
        </authorList>
    </citation>
    <scope>NUCLEOTIDE SEQUENCE</scope>
    <source>
        <tissue evidence="8">Leaf</tissue>
    </source>
</reference>
<feature type="transmembrane region" description="Helical" evidence="6">
    <location>
        <begin position="88"/>
        <end position="107"/>
    </location>
</feature>